<evidence type="ECO:0000313" key="2">
    <source>
        <dbReference type="WBParaSite" id="nRc.2.0.1.t27582-RA"/>
    </source>
</evidence>
<keyword evidence="1" id="KW-1185">Reference proteome</keyword>
<protein>
    <submittedName>
        <fullName evidence="2">Uncharacterized protein</fullName>
    </submittedName>
</protein>
<dbReference type="Proteomes" id="UP000887565">
    <property type="component" value="Unplaced"/>
</dbReference>
<organism evidence="1 2">
    <name type="scientific">Romanomermis culicivorax</name>
    <name type="common">Nematode worm</name>
    <dbReference type="NCBI Taxonomy" id="13658"/>
    <lineage>
        <taxon>Eukaryota</taxon>
        <taxon>Metazoa</taxon>
        <taxon>Ecdysozoa</taxon>
        <taxon>Nematoda</taxon>
        <taxon>Enoplea</taxon>
        <taxon>Dorylaimia</taxon>
        <taxon>Mermithida</taxon>
        <taxon>Mermithoidea</taxon>
        <taxon>Mermithidae</taxon>
        <taxon>Romanomermis</taxon>
    </lineage>
</organism>
<sequence>MAYCFNKILINISRRPLEEDVETAVLEILIGKVLKPGSKSRKVYDYSTPYISTFAKKRRCDVIEYNHQENGEKIEVLSIDDDRKSIDSNSRRTSEKNLTPIPYQQDLLQLSDKILEASRQKTNDTKNPVLNELLDYGEGARYILYNLTLKDKSNLNKLIEIIKNPYRETDAAFFNEMKEKFREYANSRIFTVQLIMGFLNLRGKIKF</sequence>
<reference evidence="2" key="1">
    <citation type="submission" date="2022-11" db="UniProtKB">
        <authorList>
            <consortium name="WormBaseParasite"/>
        </authorList>
    </citation>
    <scope>IDENTIFICATION</scope>
</reference>
<accession>A0A915JNB8</accession>
<dbReference type="WBParaSite" id="nRc.2.0.1.t27582-RA">
    <property type="protein sequence ID" value="nRc.2.0.1.t27582-RA"/>
    <property type="gene ID" value="nRc.2.0.1.g27582"/>
</dbReference>
<name>A0A915JNB8_ROMCU</name>
<dbReference type="AlphaFoldDB" id="A0A915JNB8"/>
<proteinExistence type="predicted"/>
<evidence type="ECO:0000313" key="1">
    <source>
        <dbReference type="Proteomes" id="UP000887565"/>
    </source>
</evidence>